<reference evidence="2" key="1">
    <citation type="submission" date="2013-09" db="EMBL/GenBank/DDBJ databases">
        <title>Corchorus olitorius genome sequencing.</title>
        <authorList>
            <person name="Alam M."/>
            <person name="Haque M.S."/>
            <person name="Islam M.S."/>
            <person name="Emdad E.M."/>
            <person name="Islam M.M."/>
            <person name="Ahmed B."/>
            <person name="Halim A."/>
            <person name="Hossen Q.M.M."/>
            <person name="Hossain M.Z."/>
            <person name="Ahmed R."/>
            <person name="Khan M.M."/>
            <person name="Islam R."/>
            <person name="Rashid M.M."/>
            <person name="Khan S.A."/>
            <person name="Rahman M.S."/>
            <person name="Alam M."/>
            <person name="Yahiya A.S."/>
            <person name="Khan M.S."/>
            <person name="Azam M.S."/>
            <person name="Haque T."/>
            <person name="Lashkar M.Z.H."/>
            <person name="Akhand A.I."/>
            <person name="Morshed G."/>
            <person name="Roy S."/>
            <person name="Uddin K.S."/>
            <person name="Rabeya T."/>
            <person name="Hossain A.S."/>
            <person name="Chowdhury A."/>
            <person name="Snigdha A.R."/>
            <person name="Mortoza M.S."/>
            <person name="Matin S.A."/>
            <person name="Hoque S.M.E."/>
            <person name="Islam M.K."/>
            <person name="Roy D.K."/>
            <person name="Haider R."/>
            <person name="Moosa M.M."/>
            <person name="Elias S.M."/>
            <person name="Hasan A.M."/>
            <person name="Jahan S."/>
            <person name="Shafiuddin M."/>
            <person name="Mahmood N."/>
            <person name="Shommy N.S."/>
        </authorList>
    </citation>
    <scope>NUCLEOTIDE SEQUENCE [LARGE SCALE GENOMIC DNA]</scope>
    <source>
        <strain evidence="2">cv. O-4</strain>
    </source>
</reference>
<evidence type="ECO:0000313" key="1">
    <source>
        <dbReference type="EMBL" id="OMP11427.1"/>
    </source>
</evidence>
<accession>A0A1R3KWK5</accession>
<dbReference type="EMBL" id="AWUE01010692">
    <property type="protein sequence ID" value="OMP11427.1"/>
    <property type="molecule type" value="Genomic_DNA"/>
</dbReference>
<gene>
    <name evidence="1" type="ORF">COLO4_03823</name>
</gene>
<evidence type="ECO:0000313" key="2">
    <source>
        <dbReference type="Proteomes" id="UP000187203"/>
    </source>
</evidence>
<dbReference type="Proteomes" id="UP000187203">
    <property type="component" value="Unassembled WGS sequence"/>
</dbReference>
<organism evidence="1 2">
    <name type="scientific">Corchorus olitorius</name>
    <dbReference type="NCBI Taxonomy" id="93759"/>
    <lineage>
        <taxon>Eukaryota</taxon>
        <taxon>Viridiplantae</taxon>
        <taxon>Streptophyta</taxon>
        <taxon>Embryophyta</taxon>
        <taxon>Tracheophyta</taxon>
        <taxon>Spermatophyta</taxon>
        <taxon>Magnoliopsida</taxon>
        <taxon>eudicotyledons</taxon>
        <taxon>Gunneridae</taxon>
        <taxon>Pentapetalae</taxon>
        <taxon>rosids</taxon>
        <taxon>malvids</taxon>
        <taxon>Malvales</taxon>
        <taxon>Malvaceae</taxon>
        <taxon>Grewioideae</taxon>
        <taxon>Apeibeae</taxon>
        <taxon>Corchorus</taxon>
    </lineage>
</organism>
<proteinExistence type="predicted"/>
<keyword evidence="2" id="KW-1185">Reference proteome</keyword>
<comment type="caution">
    <text evidence="1">The sequence shown here is derived from an EMBL/GenBank/DDBJ whole genome shotgun (WGS) entry which is preliminary data.</text>
</comment>
<dbReference type="AlphaFoldDB" id="A0A1R3KWK5"/>
<protein>
    <submittedName>
        <fullName evidence="1">Uncharacterized protein</fullName>
    </submittedName>
</protein>
<dbReference type="OrthoDB" id="1739306at2759"/>
<name>A0A1R3KWK5_9ROSI</name>
<sequence length="158" mass="17728">MPVPVIEFTPKNLLSKEMLGVVEVIESQFGITYPPPTLPAVPWLRHNPTLMNFAVVILKIVEEHTKDGPRGVQHPDFPVAFAQLNDQHNPHLVVVTETRVGGAEGGHKRLSMNFQESLFLDPAGFLGGMWLFWNSNLLTSQLMYQNDKSLSVELTLRD</sequence>